<comment type="caution">
    <text evidence="1">The sequence shown here is derived from an EMBL/GenBank/DDBJ whole genome shotgun (WGS) entry which is preliminary data.</text>
</comment>
<protein>
    <submittedName>
        <fullName evidence="1">Uncharacterized protein</fullName>
    </submittedName>
</protein>
<keyword evidence="2" id="KW-1185">Reference proteome</keyword>
<dbReference type="AlphaFoldDB" id="A0AAW1LJD2"/>
<proteinExistence type="predicted"/>
<organism evidence="1 2">
    <name type="scientific">Saponaria officinalis</name>
    <name type="common">Common soapwort</name>
    <name type="synonym">Lychnis saponaria</name>
    <dbReference type="NCBI Taxonomy" id="3572"/>
    <lineage>
        <taxon>Eukaryota</taxon>
        <taxon>Viridiplantae</taxon>
        <taxon>Streptophyta</taxon>
        <taxon>Embryophyta</taxon>
        <taxon>Tracheophyta</taxon>
        <taxon>Spermatophyta</taxon>
        <taxon>Magnoliopsida</taxon>
        <taxon>eudicotyledons</taxon>
        <taxon>Gunneridae</taxon>
        <taxon>Pentapetalae</taxon>
        <taxon>Caryophyllales</taxon>
        <taxon>Caryophyllaceae</taxon>
        <taxon>Caryophylleae</taxon>
        <taxon>Saponaria</taxon>
    </lineage>
</organism>
<dbReference type="EMBL" id="JBDFQZ010000004">
    <property type="protein sequence ID" value="KAK9732711.1"/>
    <property type="molecule type" value="Genomic_DNA"/>
</dbReference>
<evidence type="ECO:0000313" key="2">
    <source>
        <dbReference type="Proteomes" id="UP001443914"/>
    </source>
</evidence>
<gene>
    <name evidence="1" type="ORF">RND81_04G016700</name>
</gene>
<dbReference type="Proteomes" id="UP001443914">
    <property type="component" value="Unassembled WGS sequence"/>
</dbReference>
<sequence>MCRFDHYPCIILLMGLAGRSSTSFKYFNMWSSAPEFEATVRQGWDLQVKGTPMFNVVQKLKKLKGSLKGLNRELFSNIEQNSQIAYQLLMDCQARVHSNPSDAVLIEEELEAATVYSRLHKASVDFLAQKAKARWYEDGDDNTAFFFTRLSKLGGGKTRFWR</sequence>
<accession>A0AAW1LJD2</accession>
<name>A0AAW1LJD2_SAPOF</name>
<reference evidence="1" key="1">
    <citation type="submission" date="2024-03" db="EMBL/GenBank/DDBJ databases">
        <title>WGS assembly of Saponaria officinalis var. Norfolk2.</title>
        <authorList>
            <person name="Jenkins J."/>
            <person name="Shu S."/>
            <person name="Grimwood J."/>
            <person name="Barry K."/>
            <person name="Goodstein D."/>
            <person name="Schmutz J."/>
            <person name="Leebens-Mack J."/>
            <person name="Osbourn A."/>
        </authorList>
    </citation>
    <scope>NUCLEOTIDE SEQUENCE [LARGE SCALE GENOMIC DNA]</scope>
    <source>
        <strain evidence="1">JIC</strain>
    </source>
</reference>
<evidence type="ECO:0000313" key="1">
    <source>
        <dbReference type="EMBL" id="KAK9732711.1"/>
    </source>
</evidence>